<reference evidence="3 4" key="1">
    <citation type="submission" date="2019-03" db="EMBL/GenBank/DDBJ databases">
        <title>Genomic Encyclopedia of Type Strains, Phase IV (KMG-IV): sequencing the most valuable type-strain genomes for metagenomic binning, comparative biology and taxonomic classification.</title>
        <authorList>
            <person name="Goeker M."/>
        </authorList>
    </citation>
    <scope>NUCLEOTIDE SEQUENCE [LARGE SCALE GENOMIC DNA]</scope>
    <source>
        <strain evidence="3 4">DSM 1837</strain>
    </source>
</reference>
<proteinExistence type="inferred from homology"/>
<gene>
    <name evidence="3" type="ORF">EV674_1411</name>
</gene>
<dbReference type="EMBL" id="SLXH01000041">
    <property type="protein sequence ID" value="TCP11756.1"/>
    <property type="molecule type" value="Genomic_DNA"/>
</dbReference>
<keyword evidence="4" id="KW-1185">Reference proteome</keyword>
<dbReference type="GO" id="GO:0005886">
    <property type="term" value="C:plasma membrane"/>
    <property type="evidence" value="ECO:0007669"/>
    <property type="project" value="TreeGrafter"/>
</dbReference>
<organism evidence="3 4">
    <name type="scientific">Simplicispira metamorpha</name>
    <dbReference type="NCBI Taxonomy" id="80881"/>
    <lineage>
        <taxon>Bacteria</taxon>
        <taxon>Pseudomonadati</taxon>
        <taxon>Pseudomonadota</taxon>
        <taxon>Betaproteobacteria</taxon>
        <taxon>Burkholderiales</taxon>
        <taxon>Comamonadaceae</taxon>
        <taxon>Simplicispira</taxon>
    </lineage>
</organism>
<dbReference type="PANTHER" id="PTHR43531">
    <property type="entry name" value="PROTEIN ICFG"/>
    <property type="match status" value="1"/>
</dbReference>
<dbReference type="GO" id="GO:0004888">
    <property type="term" value="F:transmembrane signaling receptor activity"/>
    <property type="evidence" value="ECO:0007669"/>
    <property type="project" value="TreeGrafter"/>
</dbReference>
<dbReference type="InterPro" id="IPR051310">
    <property type="entry name" value="MCP_chemotaxis"/>
</dbReference>
<sequence>SLASQDQTTGIDQINQAMVQMDQVTQSNAALVEEAAAAAQSLEQQAQALVQATSVFRLDSPSQRLALPA</sequence>
<keyword evidence="1" id="KW-0488">Methylation</keyword>
<evidence type="ECO:0000256" key="1">
    <source>
        <dbReference type="ARBA" id="ARBA00022481"/>
    </source>
</evidence>
<dbReference type="SUPFAM" id="SSF58104">
    <property type="entry name" value="Methyl-accepting chemotaxis protein (MCP) signaling domain"/>
    <property type="match status" value="1"/>
</dbReference>
<dbReference type="PANTHER" id="PTHR43531:SF14">
    <property type="entry name" value="METHYL-ACCEPTING CHEMOTAXIS PROTEIN I-RELATED"/>
    <property type="match status" value="1"/>
</dbReference>
<accession>A0A4R2MXE6</accession>
<protein>
    <submittedName>
        <fullName evidence="3">Methyl-accepting chemotaxis protein (MCP) signaling protein</fullName>
    </submittedName>
</protein>
<dbReference type="AlphaFoldDB" id="A0A4R2MXE6"/>
<evidence type="ECO:0000313" key="4">
    <source>
        <dbReference type="Proteomes" id="UP000295182"/>
    </source>
</evidence>
<feature type="non-terminal residue" evidence="3">
    <location>
        <position position="1"/>
    </location>
</feature>
<dbReference type="GO" id="GO:0006935">
    <property type="term" value="P:chemotaxis"/>
    <property type="evidence" value="ECO:0007669"/>
    <property type="project" value="TreeGrafter"/>
</dbReference>
<comment type="similarity">
    <text evidence="2">Belongs to the methyl-accepting chemotaxis (MCP) protein family.</text>
</comment>
<name>A0A4R2MXE6_9BURK</name>
<dbReference type="Proteomes" id="UP000295182">
    <property type="component" value="Unassembled WGS sequence"/>
</dbReference>
<dbReference type="Gene3D" id="1.10.287.950">
    <property type="entry name" value="Methyl-accepting chemotaxis protein"/>
    <property type="match status" value="1"/>
</dbReference>
<evidence type="ECO:0000313" key="3">
    <source>
        <dbReference type="EMBL" id="TCP11756.1"/>
    </source>
</evidence>
<evidence type="ECO:0000256" key="2">
    <source>
        <dbReference type="ARBA" id="ARBA00029447"/>
    </source>
</evidence>
<comment type="caution">
    <text evidence="3">The sequence shown here is derived from an EMBL/GenBank/DDBJ whole genome shotgun (WGS) entry which is preliminary data.</text>
</comment>